<reference evidence="1" key="1">
    <citation type="submission" date="2023-03" db="EMBL/GenBank/DDBJ databases">
        <title>Edaphobacter sp.</title>
        <authorList>
            <person name="Huber K.J."/>
            <person name="Papendorf J."/>
            <person name="Pilke C."/>
            <person name="Bunk B."/>
            <person name="Sproeer C."/>
            <person name="Pester M."/>
        </authorList>
    </citation>
    <scope>NUCLEOTIDE SEQUENCE</scope>
    <source>
        <strain evidence="1">DSM 110680</strain>
    </source>
</reference>
<dbReference type="Gene3D" id="1.20.120.450">
    <property type="entry name" value="dinb family like domain"/>
    <property type="match status" value="1"/>
</dbReference>
<name>A0AAU7DP00_9BACT</name>
<dbReference type="RefSeq" id="WP_348264015.1">
    <property type="nucleotide sequence ID" value="NZ_CP121196.1"/>
</dbReference>
<evidence type="ECO:0000313" key="1">
    <source>
        <dbReference type="EMBL" id="XBH18797.1"/>
    </source>
</evidence>
<sequence length="150" mass="17112">MKNLFQPATVQEVKNRLAHLRADSPRLWGKMTPAQTMAHCAMGMELALGERRPPRMMIGRIIGRVIKPMAFKESEPMRRNSPTVPGLAVTDDRDFDRERDALCAIIDRFSAAGPAGCTDHPHSFFGRLTPDEWSMWMYKHIDHHLQQFGV</sequence>
<proteinExistence type="predicted"/>
<dbReference type="Pfam" id="PF07606">
    <property type="entry name" value="DUF1569"/>
    <property type="match status" value="1"/>
</dbReference>
<dbReference type="InterPro" id="IPR011463">
    <property type="entry name" value="DUF1569"/>
</dbReference>
<gene>
    <name evidence="1" type="ORF">P8935_05655</name>
</gene>
<dbReference type="AlphaFoldDB" id="A0AAU7DP00"/>
<dbReference type="InterPro" id="IPR034660">
    <property type="entry name" value="DinB/YfiT-like"/>
</dbReference>
<accession>A0AAU7DP00</accession>
<organism evidence="1">
    <name type="scientific">Telmatobacter sp. DSM 110680</name>
    <dbReference type="NCBI Taxonomy" id="3036704"/>
    <lineage>
        <taxon>Bacteria</taxon>
        <taxon>Pseudomonadati</taxon>
        <taxon>Acidobacteriota</taxon>
        <taxon>Terriglobia</taxon>
        <taxon>Terriglobales</taxon>
        <taxon>Acidobacteriaceae</taxon>
        <taxon>Telmatobacter</taxon>
    </lineage>
</organism>
<protein>
    <submittedName>
        <fullName evidence="1">DUF1569 domain-containing protein</fullName>
    </submittedName>
</protein>
<dbReference type="EMBL" id="CP121196">
    <property type="protein sequence ID" value="XBH18797.1"/>
    <property type="molecule type" value="Genomic_DNA"/>
</dbReference>